<feature type="signal peptide" evidence="8">
    <location>
        <begin position="1"/>
        <end position="26"/>
    </location>
</feature>
<feature type="active site" description="Charge relay system" evidence="5 6">
    <location>
        <position position="168"/>
    </location>
</feature>
<accession>A7NPH1</accession>
<evidence type="ECO:0000313" key="11">
    <source>
        <dbReference type="Proteomes" id="UP000000263"/>
    </source>
</evidence>
<dbReference type="EMBL" id="CP000804">
    <property type="protein sequence ID" value="ABU59467.1"/>
    <property type="molecule type" value="Genomic_DNA"/>
</dbReference>
<dbReference type="STRING" id="383372.Rcas_3417"/>
<dbReference type="InterPro" id="IPR015500">
    <property type="entry name" value="Peptidase_S8_subtilisin-rel"/>
</dbReference>
<dbReference type="KEGG" id="rca:Rcas_3417"/>
<evidence type="ECO:0000256" key="7">
    <source>
        <dbReference type="RuleBase" id="RU003355"/>
    </source>
</evidence>
<evidence type="ECO:0000256" key="8">
    <source>
        <dbReference type="SAM" id="SignalP"/>
    </source>
</evidence>
<dbReference type="InterPro" id="IPR023828">
    <property type="entry name" value="Peptidase_S8_Ser-AS"/>
</dbReference>
<feature type="active site" description="Charge relay system" evidence="5 6">
    <location>
        <position position="251"/>
    </location>
</feature>
<evidence type="ECO:0000256" key="5">
    <source>
        <dbReference type="PIRSR" id="PIRSR615500-1"/>
    </source>
</evidence>
<evidence type="ECO:0000259" key="9">
    <source>
        <dbReference type="Pfam" id="PF00082"/>
    </source>
</evidence>
<gene>
    <name evidence="10" type="ordered locus">Rcas_3417</name>
</gene>
<dbReference type="InterPro" id="IPR036852">
    <property type="entry name" value="Peptidase_S8/S53_dom_sf"/>
</dbReference>
<keyword evidence="11" id="KW-1185">Reference proteome</keyword>
<dbReference type="HOGENOM" id="CLU_271796_0_0_0"/>
<dbReference type="SUPFAM" id="SSF52743">
    <property type="entry name" value="Subtilisin-like"/>
    <property type="match status" value="1"/>
</dbReference>
<sequence length="1191" mass="124649">MQRLTLLAAVFGIALSAMLLPSASHAYETGEEPFTIGLSSAMPPPGYTNRRQPLTVMLALGDTNASPSAEGMLAPQTVGADIPTLRHLLAAANIPVLFEVHTAYNGIAVAVTPDQLSALRSLPGVANIHIITPKERSADRALTFIGAPQFWSATGQLIGNGVRIGIIDSGIDYTHATFGGPGTSTAFHSNNPTIIEPGTFPTEKVIAGYDFVGDAYDASGQFGSPLPFPDPDPLDCAGDGADAARRISGGHGTHVAGIAAGYGVDAAGRTYRGIYSASVPFNDFLVLPGVAPGATLVALKIFGCRGTTTFLTRAIDYAIDPNGDGNTDDRLVDVLNISLGSPFGGETDPDVVAINRAVEAGVVVVVAAGDTGNTFYSVNSPASAGRAITVGASVDTGRDPSLPPDSLDLLTSRGPQRARILKPDLVAPGLAIRSAAAGSGIGAQALSGTSIAAPHVAGTAALLRQLHPAWTPEQIKTALMNAARPARDASGNLYPPSLAGAGRLDVSTLFAYDVLAFDAESPSSVALSFGAPWINRTQQFQKTLRITNSGSHTRTLRLAPVIAAAEQGVLIETPSGPYEAPPGHTLEVPVTISVDPAALDFTRDETTPQRQIGDPPVFERYYMAEHSGVIEIRSTLGARIRSAHAGDFDGVTVYVDDQPLESSISPGRVGRYRAFSPGRKLVRAFQPGAPLTSPPLVAGEFDVVDGRDYTIVVYGSWRNPRLALVDNVPDPSVSRDAVMLHVFNGNPLRDGSAVDVYLDGALLVGNLPVGSVSAFSVTSPGNHKVRFLRAGSSPATSSSAASKEFVAGSGEVILVIGGGNASWSLRGFTGRGRLINEQTTRVPFQIVPKSASDLAATQSEVTIPTDAATFSIPLRNGGARNQAVSPRGAQTPLVSAYELAPEGRSPQITGLAPNLRPADIRYVGVTGSYLARGWEGNNTVIFFGLAGYGAWATPNEVQYRVYISTTGPDGSGPPDDIPEFVLVNTSLGAILPVSGTSGFTRPNDVFRAILYQIQPDGTLTVLRLTDWNFIPPPSLAPFLDSAPFDTSVMALATTAGFLGLSPATPVFKYYVETYARDAGEFTERIDRVPASGAITYDLRSPAAAPLNTLPDAGVVRAGLPTPFFFGIDGAQITGVVNQDALASRRTQDVLLLYHHNPADAQTEVITLHSTRLASTAPPEPYRIFLPIVTTP</sequence>
<organism evidence="10 11">
    <name type="scientific">Roseiflexus castenholzii (strain DSM 13941 / HLO8)</name>
    <dbReference type="NCBI Taxonomy" id="383372"/>
    <lineage>
        <taxon>Bacteria</taxon>
        <taxon>Bacillati</taxon>
        <taxon>Chloroflexota</taxon>
        <taxon>Chloroflexia</taxon>
        <taxon>Chloroflexales</taxon>
        <taxon>Roseiflexineae</taxon>
        <taxon>Roseiflexaceae</taxon>
        <taxon>Roseiflexus</taxon>
    </lineage>
</organism>
<dbReference type="Gene3D" id="3.40.50.200">
    <property type="entry name" value="Peptidase S8/S53 domain"/>
    <property type="match status" value="1"/>
</dbReference>
<dbReference type="InterPro" id="IPR034213">
    <property type="entry name" value="S8_Vpr-like"/>
</dbReference>
<feature type="chain" id="PRO_5002713971" evidence="8">
    <location>
        <begin position="27"/>
        <end position="1191"/>
    </location>
</feature>
<keyword evidence="2 6" id="KW-0645">Protease</keyword>
<dbReference type="Pfam" id="PF00082">
    <property type="entry name" value="Peptidase_S8"/>
    <property type="match status" value="1"/>
</dbReference>
<dbReference type="PROSITE" id="PS00137">
    <property type="entry name" value="SUBTILASE_HIS"/>
    <property type="match status" value="1"/>
</dbReference>
<protein>
    <submittedName>
        <fullName evidence="10">Peptidase S8 and S53 subtilisin kexin sedolisin</fullName>
    </submittedName>
</protein>
<evidence type="ECO:0000256" key="3">
    <source>
        <dbReference type="ARBA" id="ARBA00022801"/>
    </source>
</evidence>
<feature type="domain" description="Peptidase S8/S53" evidence="9">
    <location>
        <begin position="159"/>
        <end position="494"/>
    </location>
</feature>
<keyword evidence="3 6" id="KW-0378">Hydrolase</keyword>
<evidence type="ECO:0000256" key="1">
    <source>
        <dbReference type="ARBA" id="ARBA00011073"/>
    </source>
</evidence>
<dbReference type="Proteomes" id="UP000000263">
    <property type="component" value="Chromosome"/>
</dbReference>
<dbReference type="PROSITE" id="PS51892">
    <property type="entry name" value="SUBTILASE"/>
    <property type="match status" value="1"/>
</dbReference>
<dbReference type="RefSeq" id="WP_012121891.1">
    <property type="nucleotide sequence ID" value="NC_009767.1"/>
</dbReference>
<keyword evidence="8" id="KW-0732">Signal</keyword>
<dbReference type="eggNOG" id="COG1404">
    <property type="taxonomic scope" value="Bacteria"/>
</dbReference>
<dbReference type="GO" id="GO:0006508">
    <property type="term" value="P:proteolysis"/>
    <property type="evidence" value="ECO:0007669"/>
    <property type="project" value="UniProtKB-KW"/>
</dbReference>
<dbReference type="PRINTS" id="PR00723">
    <property type="entry name" value="SUBTILISIN"/>
</dbReference>
<dbReference type="PROSITE" id="PS00138">
    <property type="entry name" value="SUBTILASE_SER"/>
    <property type="match status" value="1"/>
</dbReference>
<dbReference type="InterPro" id="IPR023827">
    <property type="entry name" value="Peptidase_S8_Asp-AS"/>
</dbReference>
<dbReference type="InterPro" id="IPR050131">
    <property type="entry name" value="Peptidase_S8_subtilisin-like"/>
</dbReference>
<evidence type="ECO:0000313" key="10">
    <source>
        <dbReference type="EMBL" id="ABU59467.1"/>
    </source>
</evidence>
<evidence type="ECO:0000256" key="2">
    <source>
        <dbReference type="ARBA" id="ARBA00022670"/>
    </source>
</evidence>
<dbReference type="PANTHER" id="PTHR43806">
    <property type="entry name" value="PEPTIDASE S8"/>
    <property type="match status" value="1"/>
</dbReference>
<comment type="similarity">
    <text evidence="1 6 7">Belongs to the peptidase S8 family.</text>
</comment>
<dbReference type="AlphaFoldDB" id="A7NPH1"/>
<dbReference type="OrthoDB" id="9762689at2"/>
<dbReference type="InterPro" id="IPR000209">
    <property type="entry name" value="Peptidase_S8/S53_dom"/>
</dbReference>
<evidence type="ECO:0000256" key="4">
    <source>
        <dbReference type="ARBA" id="ARBA00022825"/>
    </source>
</evidence>
<dbReference type="InterPro" id="IPR022398">
    <property type="entry name" value="Peptidase_S8_His-AS"/>
</dbReference>
<dbReference type="GO" id="GO:0004252">
    <property type="term" value="F:serine-type endopeptidase activity"/>
    <property type="evidence" value="ECO:0007669"/>
    <property type="project" value="UniProtKB-UniRule"/>
</dbReference>
<dbReference type="PROSITE" id="PS00136">
    <property type="entry name" value="SUBTILASE_ASP"/>
    <property type="match status" value="1"/>
</dbReference>
<evidence type="ECO:0000256" key="6">
    <source>
        <dbReference type="PROSITE-ProRule" id="PRU01240"/>
    </source>
</evidence>
<proteinExistence type="inferred from homology"/>
<name>A7NPH1_ROSCS</name>
<dbReference type="CDD" id="cd07474">
    <property type="entry name" value="Peptidases_S8_subtilisin_Vpr-like"/>
    <property type="match status" value="1"/>
</dbReference>
<dbReference type="PANTHER" id="PTHR43806:SF65">
    <property type="entry name" value="SERINE PROTEASE APRX"/>
    <property type="match status" value="1"/>
</dbReference>
<feature type="active site" description="Charge relay system" evidence="5 6">
    <location>
        <position position="450"/>
    </location>
</feature>
<keyword evidence="4 6" id="KW-0720">Serine protease</keyword>
<reference evidence="10 11" key="1">
    <citation type="submission" date="2007-08" db="EMBL/GenBank/DDBJ databases">
        <title>Complete sequence of Roseiflexus castenholzii DSM 13941.</title>
        <authorList>
            <consortium name="US DOE Joint Genome Institute"/>
            <person name="Copeland A."/>
            <person name="Lucas S."/>
            <person name="Lapidus A."/>
            <person name="Barry K."/>
            <person name="Glavina del Rio T."/>
            <person name="Dalin E."/>
            <person name="Tice H."/>
            <person name="Pitluck S."/>
            <person name="Thompson L.S."/>
            <person name="Brettin T."/>
            <person name="Bruce D."/>
            <person name="Detter J.C."/>
            <person name="Han C."/>
            <person name="Tapia R."/>
            <person name="Schmutz J."/>
            <person name="Larimer F."/>
            <person name="Land M."/>
            <person name="Hauser L."/>
            <person name="Kyrpides N."/>
            <person name="Mikhailova N."/>
            <person name="Bryant D.A."/>
            <person name="Hanada S."/>
            <person name="Tsukatani Y."/>
            <person name="Richardson P."/>
        </authorList>
    </citation>
    <scope>NUCLEOTIDE SEQUENCE [LARGE SCALE GENOMIC DNA]</scope>
    <source>
        <strain evidence="11">DSM 13941 / HLO8</strain>
    </source>
</reference>